<dbReference type="SUPFAM" id="SSF46894">
    <property type="entry name" value="C-terminal effector domain of the bipartite response regulators"/>
    <property type="match status" value="1"/>
</dbReference>
<evidence type="ECO:0000313" key="11">
    <source>
        <dbReference type="Proteomes" id="UP000197032"/>
    </source>
</evidence>
<name>A0A1Z5HUR7_9FIRM</name>
<dbReference type="InterPro" id="IPR058245">
    <property type="entry name" value="NreC/VraR/RcsB-like_REC"/>
</dbReference>
<dbReference type="InterPro" id="IPR001789">
    <property type="entry name" value="Sig_transdc_resp-reg_receiver"/>
</dbReference>
<keyword evidence="11" id="KW-1185">Reference proteome</keyword>
<keyword evidence="2 7" id="KW-0597">Phosphoprotein</keyword>
<evidence type="ECO:0000256" key="5">
    <source>
        <dbReference type="ARBA" id="ARBA00023163"/>
    </source>
</evidence>
<dbReference type="RefSeq" id="WP_202820040.1">
    <property type="nucleotide sequence ID" value="NZ_BDGJ01000125.1"/>
</dbReference>
<organism evidence="10 11">
    <name type="scientific">Calderihabitans maritimus</name>
    <dbReference type="NCBI Taxonomy" id="1246530"/>
    <lineage>
        <taxon>Bacteria</taxon>
        <taxon>Bacillati</taxon>
        <taxon>Bacillota</taxon>
        <taxon>Clostridia</taxon>
        <taxon>Neomoorellales</taxon>
        <taxon>Calderihabitantaceae</taxon>
        <taxon>Calderihabitans</taxon>
    </lineage>
</organism>
<keyword evidence="5" id="KW-0804">Transcription</keyword>
<evidence type="ECO:0000256" key="4">
    <source>
        <dbReference type="ARBA" id="ARBA00023125"/>
    </source>
</evidence>
<protein>
    <recommendedName>
        <fullName evidence="1">Stage 0 sporulation protein A homolog</fullName>
    </recommendedName>
</protein>
<evidence type="ECO:0000256" key="3">
    <source>
        <dbReference type="ARBA" id="ARBA00023015"/>
    </source>
</evidence>
<comment type="function">
    <text evidence="6">May play the central regulatory role in sporulation. It may be an element of the effector pathway responsible for the activation of sporulation genes in response to nutritional stress. Spo0A may act in concert with spo0H (a sigma factor) to control the expression of some genes that are critical to the sporulation process.</text>
</comment>
<dbReference type="Pfam" id="PF00072">
    <property type="entry name" value="Response_reg"/>
    <property type="match status" value="1"/>
</dbReference>
<dbReference type="CDD" id="cd17535">
    <property type="entry name" value="REC_NarL-like"/>
    <property type="match status" value="1"/>
</dbReference>
<dbReference type="PROSITE" id="PS50110">
    <property type="entry name" value="RESPONSE_REGULATORY"/>
    <property type="match status" value="1"/>
</dbReference>
<proteinExistence type="predicted"/>
<evidence type="ECO:0000313" key="10">
    <source>
        <dbReference type="EMBL" id="GAW93254.1"/>
    </source>
</evidence>
<reference evidence="11" key="1">
    <citation type="journal article" date="2017" name="Appl. Environ. Microbiol.">
        <title>Genomic Analysis of Calderihabitans maritimus KKC1, a Thermophilic, Hydrogenogenic, Carboxydotrophic Bacterium Isolated from Marine Sediment.</title>
        <authorList>
            <person name="Omae K."/>
            <person name="Yoneda Y."/>
            <person name="Fukuyama Y."/>
            <person name="Yoshida T."/>
            <person name="Sako Y."/>
        </authorList>
    </citation>
    <scope>NUCLEOTIDE SEQUENCE [LARGE SCALE GENOMIC DNA]</scope>
    <source>
        <strain evidence="11">KKC1</strain>
    </source>
</reference>
<evidence type="ECO:0000259" key="8">
    <source>
        <dbReference type="PROSITE" id="PS50043"/>
    </source>
</evidence>
<gene>
    <name evidence="10" type="ORF">KKC1_23930</name>
</gene>
<dbReference type="PRINTS" id="PR00038">
    <property type="entry name" value="HTHLUXR"/>
</dbReference>
<accession>A0A1Z5HUR7</accession>
<dbReference type="InterPro" id="IPR039420">
    <property type="entry name" value="WalR-like"/>
</dbReference>
<feature type="modified residue" description="4-aspartylphosphate" evidence="7">
    <location>
        <position position="56"/>
    </location>
</feature>
<feature type="domain" description="HTH luxR-type" evidence="8">
    <location>
        <begin position="154"/>
        <end position="219"/>
    </location>
</feature>
<dbReference type="Proteomes" id="UP000197032">
    <property type="component" value="Unassembled WGS sequence"/>
</dbReference>
<dbReference type="PROSITE" id="PS50043">
    <property type="entry name" value="HTH_LUXR_2"/>
    <property type="match status" value="1"/>
</dbReference>
<sequence length="225" mass="24999">MKKLRILLVDDHTLIRKGIMALMQNRKEFEVVGEAGDGYEAVVKARSLQPDVILMDIHMPHCDGLEATRLILEELPDVNIVILTVSADNEHLLQALQAGAKGYLLKDMEPRQLFELLQGVARGEEPCLPRELGRLLRSVAARTARTNGTIFAASRSPGELLTPREKEVLQLVVKGASNKEIAEALCISENTVKNHLRKIMEKLRSKNRAEAAVHAVQQGLVQHIL</sequence>
<dbReference type="AlphaFoldDB" id="A0A1Z5HUR7"/>
<evidence type="ECO:0000256" key="2">
    <source>
        <dbReference type="ARBA" id="ARBA00022553"/>
    </source>
</evidence>
<dbReference type="SUPFAM" id="SSF52172">
    <property type="entry name" value="CheY-like"/>
    <property type="match status" value="1"/>
</dbReference>
<evidence type="ECO:0000256" key="6">
    <source>
        <dbReference type="ARBA" id="ARBA00024867"/>
    </source>
</evidence>
<dbReference type="InterPro" id="IPR016032">
    <property type="entry name" value="Sig_transdc_resp-reg_C-effctor"/>
</dbReference>
<evidence type="ECO:0000259" key="9">
    <source>
        <dbReference type="PROSITE" id="PS50110"/>
    </source>
</evidence>
<keyword evidence="4" id="KW-0238">DNA-binding</keyword>
<evidence type="ECO:0000256" key="1">
    <source>
        <dbReference type="ARBA" id="ARBA00018672"/>
    </source>
</evidence>
<evidence type="ECO:0000256" key="7">
    <source>
        <dbReference type="PROSITE-ProRule" id="PRU00169"/>
    </source>
</evidence>
<dbReference type="SMART" id="SM00448">
    <property type="entry name" value="REC"/>
    <property type="match status" value="1"/>
</dbReference>
<keyword evidence="3" id="KW-0805">Transcription regulation</keyword>
<dbReference type="GO" id="GO:0000160">
    <property type="term" value="P:phosphorelay signal transduction system"/>
    <property type="evidence" value="ECO:0007669"/>
    <property type="project" value="InterPro"/>
</dbReference>
<comment type="caution">
    <text evidence="10">The sequence shown here is derived from an EMBL/GenBank/DDBJ whole genome shotgun (WGS) entry which is preliminary data.</text>
</comment>
<dbReference type="PANTHER" id="PTHR43214">
    <property type="entry name" value="TWO-COMPONENT RESPONSE REGULATOR"/>
    <property type="match status" value="1"/>
</dbReference>
<dbReference type="InterPro" id="IPR011006">
    <property type="entry name" value="CheY-like_superfamily"/>
</dbReference>
<dbReference type="CDD" id="cd06170">
    <property type="entry name" value="LuxR_C_like"/>
    <property type="match status" value="1"/>
</dbReference>
<dbReference type="Pfam" id="PF00196">
    <property type="entry name" value="GerE"/>
    <property type="match status" value="1"/>
</dbReference>
<dbReference type="EMBL" id="BDGJ01000125">
    <property type="protein sequence ID" value="GAW93254.1"/>
    <property type="molecule type" value="Genomic_DNA"/>
</dbReference>
<dbReference type="GO" id="GO:0006355">
    <property type="term" value="P:regulation of DNA-templated transcription"/>
    <property type="evidence" value="ECO:0007669"/>
    <property type="project" value="InterPro"/>
</dbReference>
<dbReference type="Gene3D" id="3.40.50.2300">
    <property type="match status" value="1"/>
</dbReference>
<dbReference type="InterPro" id="IPR000792">
    <property type="entry name" value="Tscrpt_reg_LuxR_C"/>
</dbReference>
<dbReference type="GO" id="GO:0003677">
    <property type="term" value="F:DNA binding"/>
    <property type="evidence" value="ECO:0007669"/>
    <property type="project" value="UniProtKB-KW"/>
</dbReference>
<feature type="domain" description="Response regulatory" evidence="9">
    <location>
        <begin position="5"/>
        <end position="121"/>
    </location>
</feature>
<dbReference type="SMART" id="SM00421">
    <property type="entry name" value="HTH_LUXR"/>
    <property type="match status" value="1"/>
</dbReference>